<feature type="compositionally biased region" description="Basic and acidic residues" evidence="1">
    <location>
        <begin position="34"/>
        <end position="43"/>
    </location>
</feature>
<dbReference type="AlphaFoldDB" id="A0A151MWA1"/>
<accession>A0A151MWA1</accession>
<feature type="compositionally biased region" description="Polar residues" evidence="1">
    <location>
        <begin position="20"/>
        <end position="30"/>
    </location>
</feature>
<evidence type="ECO:0000256" key="1">
    <source>
        <dbReference type="SAM" id="MobiDB-lite"/>
    </source>
</evidence>
<evidence type="ECO:0000313" key="3">
    <source>
        <dbReference type="Proteomes" id="UP000050525"/>
    </source>
</evidence>
<keyword evidence="3" id="KW-1185">Reference proteome</keyword>
<sequence length="85" mass="9760">MWGRGEVLDLRAEFLHIPTSPENLPSTPLQLTPERWDPPERKPAQQPQQAFPPAGRCEELPAPERKEQRLQACSCSSFPGLDRWR</sequence>
<name>A0A151MWA1_ALLMI</name>
<comment type="caution">
    <text evidence="2">The sequence shown here is derived from an EMBL/GenBank/DDBJ whole genome shotgun (WGS) entry which is preliminary data.</text>
</comment>
<feature type="compositionally biased region" description="Basic and acidic residues" evidence="1">
    <location>
        <begin position="56"/>
        <end position="69"/>
    </location>
</feature>
<organism evidence="2 3">
    <name type="scientific">Alligator mississippiensis</name>
    <name type="common">American alligator</name>
    <dbReference type="NCBI Taxonomy" id="8496"/>
    <lineage>
        <taxon>Eukaryota</taxon>
        <taxon>Metazoa</taxon>
        <taxon>Chordata</taxon>
        <taxon>Craniata</taxon>
        <taxon>Vertebrata</taxon>
        <taxon>Euteleostomi</taxon>
        <taxon>Archelosauria</taxon>
        <taxon>Archosauria</taxon>
        <taxon>Crocodylia</taxon>
        <taxon>Alligatoridae</taxon>
        <taxon>Alligatorinae</taxon>
        <taxon>Alligator</taxon>
    </lineage>
</organism>
<feature type="region of interest" description="Disordered" evidence="1">
    <location>
        <begin position="18"/>
        <end position="69"/>
    </location>
</feature>
<evidence type="ECO:0000313" key="2">
    <source>
        <dbReference type="EMBL" id="KYO28765.1"/>
    </source>
</evidence>
<dbReference type="Proteomes" id="UP000050525">
    <property type="component" value="Unassembled WGS sequence"/>
</dbReference>
<gene>
    <name evidence="2" type="ORF">Y1Q_0004426</name>
</gene>
<dbReference type="EMBL" id="AKHW03004772">
    <property type="protein sequence ID" value="KYO28765.1"/>
    <property type="molecule type" value="Genomic_DNA"/>
</dbReference>
<feature type="compositionally biased region" description="Low complexity" evidence="1">
    <location>
        <begin position="44"/>
        <end position="54"/>
    </location>
</feature>
<reference evidence="2 3" key="1">
    <citation type="journal article" date="2012" name="Genome Biol.">
        <title>Sequencing three crocodilian genomes to illuminate the evolution of archosaurs and amniotes.</title>
        <authorList>
            <person name="St John J.A."/>
            <person name="Braun E.L."/>
            <person name="Isberg S.R."/>
            <person name="Miles L.G."/>
            <person name="Chong A.Y."/>
            <person name="Gongora J."/>
            <person name="Dalzell P."/>
            <person name="Moran C."/>
            <person name="Bed'hom B."/>
            <person name="Abzhanov A."/>
            <person name="Burgess S.C."/>
            <person name="Cooksey A.M."/>
            <person name="Castoe T.A."/>
            <person name="Crawford N.G."/>
            <person name="Densmore L.D."/>
            <person name="Drew J.C."/>
            <person name="Edwards S.V."/>
            <person name="Faircloth B.C."/>
            <person name="Fujita M.K."/>
            <person name="Greenwold M.J."/>
            <person name="Hoffmann F.G."/>
            <person name="Howard J.M."/>
            <person name="Iguchi T."/>
            <person name="Janes D.E."/>
            <person name="Khan S.Y."/>
            <person name="Kohno S."/>
            <person name="de Koning A.J."/>
            <person name="Lance S.L."/>
            <person name="McCarthy F.M."/>
            <person name="McCormack J.E."/>
            <person name="Merchant M.E."/>
            <person name="Peterson D.G."/>
            <person name="Pollock D.D."/>
            <person name="Pourmand N."/>
            <person name="Raney B.J."/>
            <person name="Roessler K.A."/>
            <person name="Sanford J.R."/>
            <person name="Sawyer R.H."/>
            <person name="Schmidt C.J."/>
            <person name="Triplett E.W."/>
            <person name="Tuberville T.D."/>
            <person name="Venegas-Anaya M."/>
            <person name="Howard J.T."/>
            <person name="Jarvis E.D."/>
            <person name="Guillette L.J.Jr."/>
            <person name="Glenn T.C."/>
            <person name="Green R.E."/>
            <person name="Ray D.A."/>
        </authorList>
    </citation>
    <scope>NUCLEOTIDE SEQUENCE [LARGE SCALE GENOMIC DNA]</scope>
    <source>
        <strain evidence="2">KSC_2009_1</strain>
    </source>
</reference>
<protein>
    <submittedName>
        <fullName evidence="2">Uncharacterized protein</fullName>
    </submittedName>
</protein>
<proteinExistence type="predicted"/>